<dbReference type="AlphaFoldDB" id="A0A915Q3S0"/>
<keyword evidence="2" id="KW-1185">Reference proteome</keyword>
<feature type="region of interest" description="Disordered" evidence="1">
    <location>
        <begin position="71"/>
        <end position="107"/>
    </location>
</feature>
<feature type="compositionally biased region" description="Basic and acidic residues" evidence="1">
    <location>
        <begin position="75"/>
        <end position="98"/>
    </location>
</feature>
<feature type="compositionally biased region" description="Polar residues" evidence="1">
    <location>
        <begin position="30"/>
        <end position="39"/>
    </location>
</feature>
<dbReference type="WBParaSite" id="sdigi.contig529.g8840.t1">
    <property type="protein sequence ID" value="sdigi.contig529.g8840.t1"/>
    <property type="gene ID" value="sdigi.contig529.g8840"/>
</dbReference>
<dbReference type="Proteomes" id="UP000887581">
    <property type="component" value="Unplaced"/>
</dbReference>
<feature type="region of interest" description="Disordered" evidence="1">
    <location>
        <begin position="19"/>
        <end position="41"/>
    </location>
</feature>
<proteinExistence type="predicted"/>
<sequence>MNGSPCIAHADPQSCSDFMTASSDDHISGGVQTDNNSGLGTRVEEKTIRFEDEKNPEERVRRQINYPSVGALPKEWLDPDQKNFHTKGITDRNSDIGRRRTSKLNFHQQKPALYFRSGYEK</sequence>
<protein>
    <submittedName>
        <fullName evidence="3">Uncharacterized protein</fullName>
    </submittedName>
</protein>
<evidence type="ECO:0000256" key="1">
    <source>
        <dbReference type="SAM" id="MobiDB-lite"/>
    </source>
</evidence>
<accession>A0A915Q3S0</accession>
<organism evidence="2 3">
    <name type="scientific">Setaria digitata</name>
    <dbReference type="NCBI Taxonomy" id="48799"/>
    <lineage>
        <taxon>Eukaryota</taxon>
        <taxon>Metazoa</taxon>
        <taxon>Ecdysozoa</taxon>
        <taxon>Nematoda</taxon>
        <taxon>Chromadorea</taxon>
        <taxon>Rhabditida</taxon>
        <taxon>Spirurina</taxon>
        <taxon>Spiruromorpha</taxon>
        <taxon>Filarioidea</taxon>
        <taxon>Setariidae</taxon>
        <taxon>Setaria</taxon>
    </lineage>
</organism>
<evidence type="ECO:0000313" key="2">
    <source>
        <dbReference type="Proteomes" id="UP000887581"/>
    </source>
</evidence>
<name>A0A915Q3S0_9BILA</name>
<reference evidence="3" key="1">
    <citation type="submission" date="2022-11" db="UniProtKB">
        <authorList>
            <consortium name="WormBaseParasite"/>
        </authorList>
    </citation>
    <scope>IDENTIFICATION</scope>
</reference>
<evidence type="ECO:0000313" key="3">
    <source>
        <dbReference type="WBParaSite" id="sdigi.contig529.g8840.t1"/>
    </source>
</evidence>